<evidence type="ECO:0000313" key="2">
    <source>
        <dbReference type="Proteomes" id="UP000824120"/>
    </source>
</evidence>
<dbReference type="EMBL" id="JACXVP010000006">
    <property type="protein sequence ID" value="KAG5601585.1"/>
    <property type="molecule type" value="Genomic_DNA"/>
</dbReference>
<evidence type="ECO:0000313" key="1">
    <source>
        <dbReference type="EMBL" id="KAG5601585.1"/>
    </source>
</evidence>
<reference evidence="1 2" key="1">
    <citation type="submission" date="2020-09" db="EMBL/GenBank/DDBJ databases">
        <title>De no assembly of potato wild relative species, Solanum commersonii.</title>
        <authorList>
            <person name="Cho K."/>
        </authorList>
    </citation>
    <scope>NUCLEOTIDE SEQUENCE [LARGE SCALE GENOMIC DNA]</scope>
    <source>
        <strain evidence="1">LZ3.2</strain>
        <tissue evidence="1">Leaf</tissue>
    </source>
</reference>
<keyword evidence="2" id="KW-1185">Reference proteome</keyword>
<organism evidence="1 2">
    <name type="scientific">Solanum commersonii</name>
    <name type="common">Commerson's wild potato</name>
    <name type="synonym">Commerson's nightshade</name>
    <dbReference type="NCBI Taxonomy" id="4109"/>
    <lineage>
        <taxon>Eukaryota</taxon>
        <taxon>Viridiplantae</taxon>
        <taxon>Streptophyta</taxon>
        <taxon>Embryophyta</taxon>
        <taxon>Tracheophyta</taxon>
        <taxon>Spermatophyta</taxon>
        <taxon>Magnoliopsida</taxon>
        <taxon>eudicotyledons</taxon>
        <taxon>Gunneridae</taxon>
        <taxon>Pentapetalae</taxon>
        <taxon>asterids</taxon>
        <taxon>lamiids</taxon>
        <taxon>Solanales</taxon>
        <taxon>Solanaceae</taxon>
        <taxon>Solanoideae</taxon>
        <taxon>Solaneae</taxon>
        <taxon>Solanum</taxon>
    </lineage>
</organism>
<gene>
    <name evidence="1" type="ORF">H5410_032955</name>
</gene>
<proteinExistence type="predicted"/>
<protein>
    <submittedName>
        <fullName evidence="1">Uncharacterized protein</fullName>
    </submittedName>
</protein>
<comment type="caution">
    <text evidence="1">The sequence shown here is derived from an EMBL/GenBank/DDBJ whole genome shotgun (WGS) entry which is preliminary data.</text>
</comment>
<accession>A0A9J5YMF8</accession>
<name>A0A9J5YMF8_SOLCO</name>
<dbReference type="AlphaFoldDB" id="A0A9J5YMF8"/>
<dbReference type="Proteomes" id="UP000824120">
    <property type="component" value="Chromosome 6"/>
</dbReference>
<sequence>MILVEDMTRIEQLKYKFNNVVHEADVEKEIERLTSNIHRIGAGLRKCHLILKVNSIKRWLDDLRLWGGLLANQELSHSINKSGGNEDVVIDERIS</sequence>